<accession>H1Y2M8</accession>
<keyword evidence="2" id="KW-1185">Reference proteome</keyword>
<gene>
    <name evidence="1" type="ORF">Mucpa_4116</name>
</gene>
<dbReference type="HOGENOM" id="CLU_1382768_0_0_10"/>
<dbReference type="STRING" id="714943.Mucpa_4116"/>
<sequence>MLLYVVLMASQVVAQSKPTSSPQLSGFRELLSNIKATFTLPEGFKETTPPNNEKLPFQYGVENPDADCEIWFQVNSVKAEWQRHERDKADAVRQLINPDSLYIKTVEDEAAIMSSENNYIARNIPTYILDQYNADEGRSYLLALTDLPATKHYQYALLIALNKKRTGNIIMACLTNERGPYFFKTISKLKRCLKFSD</sequence>
<dbReference type="AlphaFoldDB" id="H1Y2M8"/>
<evidence type="ECO:0000313" key="1">
    <source>
        <dbReference type="EMBL" id="EHQ28207.1"/>
    </source>
</evidence>
<organism evidence="1 2">
    <name type="scientific">Mucilaginibacter paludis DSM 18603</name>
    <dbReference type="NCBI Taxonomy" id="714943"/>
    <lineage>
        <taxon>Bacteria</taxon>
        <taxon>Pseudomonadati</taxon>
        <taxon>Bacteroidota</taxon>
        <taxon>Sphingobacteriia</taxon>
        <taxon>Sphingobacteriales</taxon>
        <taxon>Sphingobacteriaceae</taxon>
        <taxon>Mucilaginibacter</taxon>
    </lineage>
</organism>
<name>H1Y2M8_9SPHI</name>
<dbReference type="Proteomes" id="UP000002774">
    <property type="component" value="Chromosome"/>
</dbReference>
<reference evidence="1" key="1">
    <citation type="submission" date="2011-09" db="EMBL/GenBank/DDBJ databases">
        <title>The permanent draft genome of Mucilaginibacter paludis DSM 18603.</title>
        <authorList>
            <consortium name="US DOE Joint Genome Institute (JGI-PGF)"/>
            <person name="Lucas S."/>
            <person name="Han J."/>
            <person name="Lapidus A."/>
            <person name="Bruce D."/>
            <person name="Goodwin L."/>
            <person name="Pitluck S."/>
            <person name="Peters L."/>
            <person name="Kyrpides N."/>
            <person name="Mavromatis K."/>
            <person name="Ivanova N."/>
            <person name="Mikhailova N."/>
            <person name="Held B."/>
            <person name="Detter J.C."/>
            <person name="Tapia R."/>
            <person name="Han C."/>
            <person name="Land M."/>
            <person name="Hauser L."/>
            <person name="Markowitz V."/>
            <person name="Cheng J.-F."/>
            <person name="Hugenholtz P."/>
            <person name="Woyke T."/>
            <person name="Wu D."/>
            <person name="Tindall B."/>
            <person name="Brambilla E."/>
            <person name="Klenk H.-P."/>
            <person name="Eisen J.A."/>
        </authorList>
    </citation>
    <scope>NUCLEOTIDE SEQUENCE [LARGE SCALE GENOMIC DNA]</scope>
    <source>
        <strain evidence="1">DSM 18603</strain>
    </source>
</reference>
<proteinExistence type="predicted"/>
<protein>
    <submittedName>
        <fullName evidence="1">Uncharacterized protein</fullName>
    </submittedName>
</protein>
<dbReference type="EMBL" id="CM001403">
    <property type="protein sequence ID" value="EHQ28207.1"/>
    <property type="molecule type" value="Genomic_DNA"/>
</dbReference>
<evidence type="ECO:0000313" key="2">
    <source>
        <dbReference type="Proteomes" id="UP000002774"/>
    </source>
</evidence>